<feature type="compositionally biased region" description="Basic residues" evidence="2">
    <location>
        <begin position="56"/>
        <end position="70"/>
    </location>
</feature>
<dbReference type="OMA" id="FLNMREE"/>
<dbReference type="EnsemblMetazoa" id="XM_003727101">
    <property type="protein sequence ID" value="XP_003727149"/>
    <property type="gene ID" value="LOC100890558"/>
</dbReference>
<organism evidence="3 4">
    <name type="scientific">Strongylocentrotus purpuratus</name>
    <name type="common">Purple sea urchin</name>
    <dbReference type="NCBI Taxonomy" id="7668"/>
    <lineage>
        <taxon>Eukaryota</taxon>
        <taxon>Metazoa</taxon>
        <taxon>Echinodermata</taxon>
        <taxon>Eleutherozoa</taxon>
        <taxon>Echinozoa</taxon>
        <taxon>Echinoidea</taxon>
        <taxon>Euechinoidea</taxon>
        <taxon>Echinacea</taxon>
        <taxon>Camarodonta</taxon>
        <taxon>Echinidea</taxon>
        <taxon>Strongylocentrotidae</taxon>
        <taxon>Strongylocentrotus</taxon>
    </lineage>
</organism>
<feature type="compositionally biased region" description="Basic and acidic residues" evidence="2">
    <location>
        <begin position="248"/>
        <end position="258"/>
    </location>
</feature>
<evidence type="ECO:0000313" key="4">
    <source>
        <dbReference type="Proteomes" id="UP000007110"/>
    </source>
</evidence>
<feature type="region of interest" description="Disordered" evidence="2">
    <location>
        <begin position="543"/>
        <end position="634"/>
    </location>
</feature>
<sequence length="634" mass="71117">MGNPTETAVNDQRIDNSFAGPVSSQGIKYDTDNAPRTTQAGDDAEQIDSGHDRNNGQHRKKKRHRHRHHSHTEVATNSDHGATSGGHDGDNETGEDSSENCENIVVSSSIKKKRSRGSSRHHKHSSKDVVSGEDSGLSLGNSLNESTVAGDISLVTPNEHDTENGSEVITQIAECHNDIRTQNAGDVPEEESRSDPMKQAVDNDDKEEVMEVLIPNSNNGDQANTNSNVPTNKEGHVTHHGHLTNSNEQKDTSESKKTDRMHRRLERQKSQYRIEKEMLKKRLDGTRTKFQEEITKYEQDLSNHRKEYLEQLSSLQFQEQYESLSLRINDLGQLEEDLDKRFKDCIEQQTDIDEMERFLNMREELCKSKERDITKLDDELDSWQSELDIKRRQLETADTSRRRTDSSLNTSYSKATTDEEDYILKKNLLKCQADLARSEEENAILHKQVYSLKKQYDSAQIQTHNHEKKIKQLENQLVIALSQLGSPKQNHLNENSLPPINGHRHSVASSSTDSRIEEIQRETRLRRQLGKDHLSINQEAALRRKLSGKDSGISTRSPSTSRISKITLKSVKDVGLNEESGGRSHTPGSVGGSQSGEEGCQHPSLATSDVGTSPGKSQAQVSPKTEKSSVCAVM</sequence>
<feature type="region of interest" description="Disordered" evidence="2">
    <location>
        <begin position="184"/>
        <end position="268"/>
    </location>
</feature>
<protein>
    <submittedName>
        <fullName evidence="3">Uncharacterized protein</fullName>
    </submittedName>
</protein>
<feature type="compositionally biased region" description="Polar residues" evidence="2">
    <location>
        <begin position="1"/>
        <end position="10"/>
    </location>
</feature>
<feature type="region of interest" description="Disordered" evidence="2">
    <location>
        <begin position="1"/>
        <end position="144"/>
    </location>
</feature>
<feature type="compositionally biased region" description="Low complexity" evidence="2">
    <location>
        <begin position="551"/>
        <end position="567"/>
    </location>
</feature>
<dbReference type="RefSeq" id="XP_003727149.1">
    <property type="nucleotide sequence ID" value="XM_003727101.3"/>
</dbReference>
<dbReference type="Proteomes" id="UP000007110">
    <property type="component" value="Unassembled WGS sequence"/>
</dbReference>
<accession>A0A7M7GHN0</accession>
<feature type="region of interest" description="Disordered" evidence="2">
    <location>
        <begin position="494"/>
        <end position="518"/>
    </location>
</feature>
<feature type="compositionally biased region" description="Polar residues" evidence="2">
    <location>
        <begin position="604"/>
        <end position="623"/>
    </location>
</feature>
<evidence type="ECO:0000256" key="2">
    <source>
        <dbReference type="SAM" id="MobiDB-lite"/>
    </source>
</evidence>
<proteinExistence type="predicted"/>
<feature type="compositionally biased region" description="Basic residues" evidence="2">
    <location>
        <begin position="110"/>
        <end position="125"/>
    </location>
</feature>
<feature type="coiled-coil region" evidence="1">
    <location>
        <begin position="366"/>
        <end position="393"/>
    </location>
</feature>
<reference evidence="3" key="2">
    <citation type="submission" date="2021-01" db="UniProtKB">
        <authorList>
            <consortium name="EnsemblMetazoa"/>
        </authorList>
    </citation>
    <scope>IDENTIFICATION</scope>
</reference>
<reference evidence="4" key="1">
    <citation type="submission" date="2015-02" db="EMBL/GenBank/DDBJ databases">
        <title>Genome sequencing for Strongylocentrotus purpuratus.</title>
        <authorList>
            <person name="Murali S."/>
            <person name="Liu Y."/>
            <person name="Vee V."/>
            <person name="English A."/>
            <person name="Wang M."/>
            <person name="Skinner E."/>
            <person name="Han Y."/>
            <person name="Muzny D.M."/>
            <person name="Worley K.C."/>
            <person name="Gibbs R.A."/>
        </authorList>
    </citation>
    <scope>NUCLEOTIDE SEQUENCE</scope>
</reference>
<name>A0A7M7GHN0_STRPU</name>
<feature type="coiled-coil region" evidence="1">
    <location>
        <begin position="456"/>
        <end position="483"/>
    </location>
</feature>
<dbReference type="GeneID" id="100890558"/>
<dbReference type="InParanoid" id="A0A7M7GHN0"/>
<keyword evidence="1" id="KW-0175">Coiled coil</keyword>
<feature type="compositionally biased region" description="Low complexity" evidence="2">
    <location>
        <begin position="128"/>
        <end position="144"/>
    </location>
</feature>
<dbReference type="AlphaFoldDB" id="A0A7M7GHN0"/>
<dbReference type="KEGG" id="spu:100890558"/>
<feature type="compositionally biased region" description="Polar residues" evidence="2">
    <location>
        <begin position="215"/>
        <end position="231"/>
    </location>
</feature>
<evidence type="ECO:0000256" key="1">
    <source>
        <dbReference type="SAM" id="Coils"/>
    </source>
</evidence>
<dbReference type="OrthoDB" id="10072038at2759"/>
<keyword evidence="4" id="KW-1185">Reference proteome</keyword>
<evidence type="ECO:0000313" key="3">
    <source>
        <dbReference type="EnsemblMetazoa" id="XP_003727149"/>
    </source>
</evidence>